<sequence>MLVIFDFDGTLVDSEILWAQATSEIMQEEGIDMSVETYNAQYAGMNSNEIIEHLEDELDQGLAHDIPQRIEDKVDKKLEKLKVIDGVHAMLDELDYARCLCSNSGSEYLADHMRSTGLWDRFRPYVYAAPEVGTKAPKPDPNVFLHAATTLDVEPKDCYVVEDSFHGVQAAVAAGMRVVGFIGGSHSYPGHGEHLMDAGAETVIHRFEDLPATLEALKIWQDQ</sequence>
<gene>
    <name evidence="5" type="ORF">SAMN06265368_0130</name>
</gene>
<keyword evidence="6" id="KW-1185">Reference proteome</keyword>
<dbReference type="PANTHER" id="PTHR46193:SF10">
    <property type="entry name" value="6-PHOSPHOGLUCONATE PHOSPHATASE"/>
    <property type="match status" value="1"/>
</dbReference>
<dbReference type="InterPro" id="IPR041492">
    <property type="entry name" value="HAD_2"/>
</dbReference>
<reference evidence="5 6" key="1">
    <citation type="submission" date="2017-09" db="EMBL/GenBank/DDBJ databases">
        <authorList>
            <person name="Ehlers B."/>
            <person name="Leendertz F.H."/>
        </authorList>
    </citation>
    <scope>NUCLEOTIDE SEQUENCE [LARGE SCALE GENOMIC DNA]</scope>
    <source>
        <strain evidence="5 6">DSM 18289</strain>
    </source>
</reference>
<organism evidence="5 6">
    <name type="scientific">Cohaesibacter gelatinilyticus</name>
    <dbReference type="NCBI Taxonomy" id="372072"/>
    <lineage>
        <taxon>Bacteria</taxon>
        <taxon>Pseudomonadati</taxon>
        <taxon>Pseudomonadota</taxon>
        <taxon>Alphaproteobacteria</taxon>
        <taxon>Hyphomicrobiales</taxon>
        <taxon>Cohaesibacteraceae</taxon>
    </lineage>
</organism>
<evidence type="ECO:0000256" key="3">
    <source>
        <dbReference type="ARBA" id="ARBA00022723"/>
    </source>
</evidence>
<dbReference type="InterPro" id="IPR036412">
    <property type="entry name" value="HAD-like_sf"/>
</dbReference>
<dbReference type="Pfam" id="PF13419">
    <property type="entry name" value="HAD_2"/>
    <property type="match status" value="1"/>
</dbReference>
<evidence type="ECO:0000313" key="5">
    <source>
        <dbReference type="EMBL" id="SNZ05483.1"/>
    </source>
</evidence>
<dbReference type="InterPro" id="IPR051600">
    <property type="entry name" value="Beta-PGM-like"/>
</dbReference>
<dbReference type="SFLD" id="SFLDS00003">
    <property type="entry name" value="Haloacid_Dehalogenase"/>
    <property type="match status" value="1"/>
</dbReference>
<keyword evidence="4" id="KW-0460">Magnesium</keyword>
<dbReference type="RefSeq" id="WP_097151487.1">
    <property type="nucleotide sequence ID" value="NZ_OBEL01000001.1"/>
</dbReference>
<dbReference type="InterPro" id="IPR023214">
    <property type="entry name" value="HAD_sf"/>
</dbReference>
<dbReference type="SFLD" id="SFLDG01135">
    <property type="entry name" value="C1.5.6:_HAD__Beta-PGM__Phospha"/>
    <property type="match status" value="1"/>
</dbReference>
<evidence type="ECO:0000256" key="2">
    <source>
        <dbReference type="ARBA" id="ARBA00006171"/>
    </source>
</evidence>
<dbReference type="EMBL" id="OBEL01000001">
    <property type="protein sequence ID" value="SNZ05483.1"/>
    <property type="molecule type" value="Genomic_DNA"/>
</dbReference>
<dbReference type="PANTHER" id="PTHR46193">
    <property type="entry name" value="6-PHOSPHOGLUCONATE PHOSPHATASE"/>
    <property type="match status" value="1"/>
</dbReference>
<dbReference type="Gene3D" id="1.10.150.240">
    <property type="entry name" value="Putative phosphatase, domain 2"/>
    <property type="match status" value="1"/>
</dbReference>
<evidence type="ECO:0000256" key="4">
    <source>
        <dbReference type="ARBA" id="ARBA00022842"/>
    </source>
</evidence>
<dbReference type="NCBIfam" id="TIGR01509">
    <property type="entry name" value="HAD-SF-IA-v3"/>
    <property type="match status" value="1"/>
</dbReference>
<comment type="cofactor">
    <cofactor evidence="1">
        <name>Mg(2+)</name>
        <dbReference type="ChEBI" id="CHEBI:18420"/>
    </cofactor>
</comment>
<dbReference type="GO" id="GO:0003824">
    <property type="term" value="F:catalytic activity"/>
    <property type="evidence" value="ECO:0007669"/>
    <property type="project" value="UniProtKB-ARBA"/>
</dbReference>
<dbReference type="Proteomes" id="UP000219439">
    <property type="component" value="Unassembled WGS sequence"/>
</dbReference>
<evidence type="ECO:0000256" key="1">
    <source>
        <dbReference type="ARBA" id="ARBA00001946"/>
    </source>
</evidence>
<dbReference type="InterPro" id="IPR023198">
    <property type="entry name" value="PGP-like_dom2"/>
</dbReference>
<dbReference type="Gene3D" id="3.40.50.1000">
    <property type="entry name" value="HAD superfamily/HAD-like"/>
    <property type="match status" value="1"/>
</dbReference>
<dbReference type="SUPFAM" id="SSF56784">
    <property type="entry name" value="HAD-like"/>
    <property type="match status" value="1"/>
</dbReference>
<dbReference type="SFLD" id="SFLDG01129">
    <property type="entry name" value="C1.5:_HAD__Beta-PGM__Phosphata"/>
    <property type="match status" value="1"/>
</dbReference>
<dbReference type="AlphaFoldDB" id="A0A285N991"/>
<protein>
    <submittedName>
        <fullName evidence="5">Haloacid dehalogenase superfamily, subfamily IA, variant 3 with third motif having DD or ED</fullName>
    </submittedName>
</protein>
<dbReference type="GO" id="GO:0046872">
    <property type="term" value="F:metal ion binding"/>
    <property type="evidence" value="ECO:0007669"/>
    <property type="project" value="UniProtKB-KW"/>
</dbReference>
<dbReference type="OrthoDB" id="9797743at2"/>
<proteinExistence type="inferred from homology"/>
<comment type="similarity">
    <text evidence="2">Belongs to the HAD-like hydrolase superfamily. CbbY/CbbZ/Gph/YieH family.</text>
</comment>
<accession>A0A285N991</accession>
<evidence type="ECO:0000313" key="6">
    <source>
        <dbReference type="Proteomes" id="UP000219439"/>
    </source>
</evidence>
<name>A0A285N991_9HYPH</name>
<dbReference type="InterPro" id="IPR006439">
    <property type="entry name" value="HAD-SF_hydro_IA"/>
</dbReference>
<keyword evidence="3" id="KW-0479">Metal-binding</keyword>